<reference evidence="3" key="1">
    <citation type="submission" date="2017-11" db="EMBL/GenBank/DDBJ databases">
        <authorList>
            <person name="Lima N.C."/>
            <person name="Parody-Merino A.M."/>
            <person name="Battley P.F."/>
            <person name="Fidler A.E."/>
            <person name="Prosdocimi F."/>
        </authorList>
    </citation>
    <scope>NUCLEOTIDE SEQUENCE [LARGE SCALE GENOMIC DNA]</scope>
</reference>
<feature type="compositionally biased region" description="Polar residues" evidence="1">
    <location>
        <begin position="83"/>
        <end position="93"/>
    </location>
</feature>
<dbReference type="EMBL" id="KZ509848">
    <property type="protein sequence ID" value="PKU33668.1"/>
    <property type="molecule type" value="Genomic_DNA"/>
</dbReference>
<dbReference type="Proteomes" id="UP000233556">
    <property type="component" value="Unassembled WGS sequence"/>
</dbReference>
<reference evidence="3" key="2">
    <citation type="submission" date="2017-12" db="EMBL/GenBank/DDBJ databases">
        <title>Genome sequence of the Bar-tailed Godwit (Limosa lapponica baueri).</title>
        <authorList>
            <person name="Lima N.C.B."/>
            <person name="Parody-Merino A.M."/>
            <person name="Battley P.F."/>
            <person name="Fidler A.E."/>
            <person name="Prosdocimi F."/>
        </authorList>
    </citation>
    <scope>NUCLEOTIDE SEQUENCE [LARGE SCALE GENOMIC DNA]</scope>
</reference>
<protein>
    <submittedName>
        <fullName evidence="2">Uncharacterized protein</fullName>
    </submittedName>
</protein>
<feature type="region of interest" description="Disordered" evidence="1">
    <location>
        <begin position="69"/>
        <end position="93"/>
    </location>
</feature>
<proteinExistence type="predicted"/>
<gene>
    <name evidence="2" type="ORF">llap_16028</name>
</gene>
<organism evidence="2 3">
    <name type="scientific">Limosa lapponica baueri</name>
    <dbReference type="NCBI Taxonomy" id="1758121"/>
    <lineage>
        <taxon>Eukaryota</taxon>
        <taxon>Metazoa</taxon>
        <taxon>Chordata</taxon>
        <taxon>Craniata</taxon>
        <taxon>Vertebrata</taxon>
        <taxon>Euteleostomi</taxon>
        <taxon>Archelosauria</taxon>
        <taxon>Archosauria</taxon>
        <taxon>Dinosauria</taxon>
        <taxon>Saurischia</taxon>
        <taxon>Theropoda</taxon>
        <taxon>Coelurosauria</taxon>
        <taxon>Aves</taxon>
        <taxon>Neognathae</taxon>
        <taxon>Neoaves</taxon>
        <taxon>Charadriiformes</taxon>
        <taxon>Scolopacidae</taxon>
        <taxon>Limosa</taxon>
    </lineage>
</organism>
<sequence>MDKARAEQQLCLKNKDITAQLQKPHPRLAYAASYRYAGRVPPRRETHRQGPQMPGLGLFSWHRQEKDTFPSGVGLRRGRDPSEANSYANRVKG</sequence>
<accession>A0A2I0TIN1</accession>
<evidence type="ECO:0000313" key="3">
    <source>
        <dbReference type="Proteomes" id="UP000233556"/>
    </source>
</evidence>
<name>A0A2I0TIN1_LIMLA</name>
<dbReference type="AlphaFoldDB" id="A0A2I0TIN1"/>
<evidence type="ECO:0000256" key="1">
    <source>
        <dbReference type="SAM" id="MobiDB-lite"/>
    </source>
</evidence>
<keyword evidence="3" id="KW-1185">Reference proteome</keyword>
<evidence type="ECO:0000313" key="2">
    <source>
        <dbReference type="EMBL" id="PKU33668.1"/>
    </source>
</evidence>